<proteinExistence type="predicted"/>
<feature type="domain" description="ABC1 atypical kinase-like" evidence="1">
    <location>
        <begin position="186"/>
        <end position="234"/>
    </location>
</feature>
<dbReference type="GO" id="GO:0005743">
    <property type="term" value="C:mitochondrial inner membrane"/>
    <property type="evidence" value="ECO:0007669"/>
    <property type="project" value="TreeGrafter"/>
</dbReference>
<dbReference type="AlphaFoldDB" id="A0AAD5G2Z4"/>
<keyword evidence="3" id="KW-1185">Reference proteome</keyword>
<reference evidence="2" key="1">
    <citation type="submission" date="2022-06" db="EMBL/GenBank/DDBJ databases">
        <title>Uncovering the hologenomic basis of an extraordinary plant invasion.</title>
        <authorList>
            <person name="Bieker V.C."/>
            <person name="Martin M.D."/>
            <person name="Gilbert T."/>
            <person name="Hodgins K."/>
            <person name="Battlay P."/>
            <person name="Petersen B."/>
            <person name="Wilson J."/>
        </authorList>
    </citation>
    <scope>NUCLEOTIDE SEQUENCE</scope>
    <source>
        <strain evidence="2">AA19_3_7</strain>
        <tissue evidence="2">Leaf</tissue>
    </source>
</reference>
<dbReference type="Proteomes" id="UP001206925">
    <property type="component" value="Unassembled WGS sequence"/>
</dbReference>
<feature type="non-terminal residue" evidence="2">
    <location>
        <position position="262"/>
    </location>
</feature>
<accession>A0AAD5G2Z4</accession>
<protein>
    <recommendedName>
        <fullName evidence="1">ABC1 atypical kinase-like domain-containing protein</fullName>
    </recommendedName>
</protein>
<dbReference type="InterPro" id="IPR004147">
    <property type="entry name" value="ABC1_dom"/>
</dbReference>
<dbReference type="EMBL" id="JAMZMK010011485">
    <property type="protein sequence ID" value="KAI7726924.1"/>
    <property type="molecule type" value="Genomic_DNA"/>
</dbReference>
<comment type="caution">
    <text evidence="2">The sequence shown here is derived from an EMBL/GenBank/DDBJ whole genome shotgun (WGS) entry which is preliminary data.</text>
</comment>
<name>A0AAD5G2Z4_AMBAR</name>
<dbReference type="PANTHER" id="PTHR43173:SF19">
    <property type="entry name" value="AARF DOMAIN-CONTAINING PROTEIN KINASE 1"/>
    <property type="match status" value="1"/>
</dbReference>
<dbReference type="InterPro" id="IPR051130">
    <property type="entry name" value="Mito_struct-func_regulator"/>
</dbReference>
<evidence type="ECO:0000313" key="2">
    <source>
        <dbReference type="EMBL" id="KAI7726924.1"/>
    </source>
</evidence>
<sequence>MGNSFECSVSGEHRVSAARDGDVQEAKALLECNPRLARYSTFGVRNSPLHYFAAQGHHEVSCLFKLLICADYGIDIYCIKATIPGRTDKATIFAQKQVIPDMMKIKARYNILLLKEAYGWAIPFETKHKFKQSVVLCCWVMIMSIHTRSARRLEELCFKNGGIYIKLGQHIGIFGTSRLHQYIEGMLNRCPTSSYDQVCQVVKNELGDPPEEYLTIIFEEFDLVPIASASLAQLLVLCYLMEISTVELIVNTLHRLFLSFDY</sequence>
<organism evidence="2 3">
    <name type="scientific">Ambrosia artemisiifolia</name>
    <name type="common">Common ragweed</name>
    <dbReference type="NCBI Taxonomy" id="4212"/>
    <lineage>
        <taxon>Eukaryota</taxon>
        <taxon>Viridiplantae</taxon>
        <taxon>Streptophyta</taxon>
        <taxon>Embryophyta</taxon>
        <taxon>Tracheophyta</taxon>
        <taxon>Spermatophyta</taxon>
        <taxon>Magnoliopsida</taxon>
        <taxon>eudicotyledons</taxon>
        <taxon>Gunneridae</taxon>
        <taxon>Pentapetalae</taxon>
        <taxon>asterids</taxon>
        <taxon>campanulids</taxon>
        <taxon>Asterales</taxon>
        <taxon>Asteraceae</taxon>
        <taxon>Asteroideae</taxon>
        <taxon>Heliantheae alliance</taxon>
        <taxon>Heliantheae</taxon>
        <taxon>Ambrosia</taxon>
    </lineage>
</organism>
<evidence type="ECO:0000313" key="3">
    <source>
        <dbReference type="Proteomes" id="UP001206925"/>
    </source>
</evidence>
<dbReference type="GO" id="GO:0055088">
    <property type="term" value="P:lipid homeostasis"/>
    <property type="evidence" value="ECO:0007669"/>
    <property type="project" value="TreeGrafter"/>
</dbReference>
<gene>
    <name evidence="2" type="ORF">M8C21_018338</name>
</gene>
<dbReference type="GO" id="GO:0007005">
    <property type="term" value="P:mitochondrion organization"/>
    <property type="evidence" value="ECO:0007669"/>
    <property type="project" value="TreeGrafter"/>
</dbReference>
<dbReference type="Pfam" id="PF03109">
    <property type="entry name" value="ABC1"/>
    <property type="match status" value="1"/>
</dbReference>
<evidence type="ECO:0000259" key="1">
    <source>
        <dbReference type="Pfam" id="PF03109"/>
    </source>
</evidence>
<dbReference type="PANTHER" id="PTHR43173">
    <property type="entry name" value="ABC1 FAMILY PROTEIN"/>
    <property type="match status" value="1"/>
</dbReference>